<name>A0AAD4L2Z8_9EURO</name>
<comment type="caution">
    <text evidence="1">The sequence shown here is derived from an EMBL/GenBank/DDBJ whole genome shotgun (WGS) entry which is preliminary data.</text>
</comment>
<evidence type="ECO:0008006" key="3">
    <source>
        <dbReference type="Google" id="ProtNLM"/>
    </source>
</evidence>
<gene>
    <name evidence="1" type="ORF">BGW36DRAFT_403710</name>
</gene>
<keyword evidence="2" id="KW-1185">Reference proteome</keyword>
<dbReference type="RefSeq" id="XP_046076291.1">
    <property type="nucleotide sequence ID" value="XM_046218907.1"/>
</dbReference>
<accession>A0AAD4L2Z8</accession>
<dbReference type="GeneID" id="70249194"/>
<dbReference type="InterPro" id="IPR036770">
    <property type="entry name" value="Ankyrin_rpt-contain_sf"/>
</dbReference>
<protein>
    <recommendedName>
        <fullName evidence="3">Fungal N-terminal domain-containing protein</fullName>
    </recommendedName>
</protein>
<proteinExistence type="predicted"/>
<reference evidence="1" key="1">
    <citation type="submission" date="2021-12" db="EMBL/GenBank/DDBJ databases">
        <title>Convergent genome expansion in fungi linked to evolution of root-endophyte symbiosis.</title>
        <authorList>
            <consortium name="DOE Joint Genome Institute"/>
            <person name="Ke Y.-H."/>
            <person name="Bonito G."/>
            <person name="Liao H.-L."/>
            <person name="Looney B."/>
            <person name="Rojas-Flechas A."/>
            <person name="Nash J."/>
            <person name="Hameed K."/>
            <person name="Schadt C."/>
            <person name="Martin F."/>
            <person name="Crous P.W."/>
            <person name="Miettinen O."/>
            <person name="Magnuson J.K."/>
            <person name="Labbe J."/>
            <person name="Jacobson D."/>
            <person name="Doktycz M.J."/>
            <person name="Veneault-Fourrey C."/>
            <person name="Kuo A."/>
            <person name="Mondo S."/>
            <person name="Calhoun S."/>
            <person name="Riley R."/>
            <person name="Ohm R."/>
            <person name="LaButti K."/>
            <person name="Andreopoulos B."/>
            <person name="Pangilinan J."/>
            <person name="Nolan M."/>
            <person name="Tritt A."/>
            <person name="Clum A."/>
            <person name="Lipzen A."/>
            <person name="Daum C."/>
            <person name="Barry K."/>
            <person name="Grigoriev I.V."/>
            <person name="Vilgalys R."/>
        </authorList>
    </citation>
    <scope>NUCLEOTIDE SEQUENCE</scope>
    <source>
        <strain evidence="1">PMI_201</strain>
    </source>
</reference>
<sequence>MADPISISFAAIELIKQCAKIIKVIKDTVETARSAKEALMELLRQAERFRGLLQLARSLAGQARHGSSPGSLFQFNDSIYRQTLREITIFVNEVSRVTGDFRGGVWWITHKKQADGLVSRMATHEYEINSLLQSIAAVTSLRTYDEVKELSERVICQMEITTPFENLSVQGPSQSPTGDLDFQEQHFTYWLGETLQLDIENEYLDRRTKLSNAAYWGDWDSLFQIIHDAHAEFSESWINCIRLSKDIPKVYGLTSTDLIIKEPQIEADKVSGWTPLHQAVYMNASIDVVEKMISLGAWKAIRTFWTDDGEFPFKNMTPLEMARSLGLSHLFEVLSPVIRHNIPSEILQILEENFHGLIRADLGNLILAKTLRLPKLIVLIELNTPQMWFPVKLASNSLQGYFCILDQRELVVKSLGTHKSGQPQQYRISESGVCENYIH</sequence>
<dbReference type="SUPFAM" id="SSF48403">
    <property type="entry name" value="Ankyrin repeat"/>
    <property type="match status" value="1"/>
</dbReference>
<evidence type="ECO:0000313" key="1">
    <source>
        <dbReference type="EMBL" id="KAH8703273.1"/>
    </source>
</evidence>
<dbReference type="AlphaFoldDB" id="A0AAD4L2Z8"/>
<evidence type="ECO:0000313" key="2">
    <source>
        <dbReference type="Proteomes" id="UP001201262"/>
    </source>
</evidence>
<organism evidence="1 2">
    <name type="scientific">Talaromyces proteolyticus</name>
    <dbReference type="NCBI Taxonomy" id="1131652"/>
    <lineage>
        <taxon>Eukaryota</taxon>
        <taxon>Fungi</taxon>
        <taxon>Dikarya</taxon>
        <taxon>Ascomycota</taxon>
        <taxon>Pezizomycotina</taxon>
        <taxon>Eurotiomycetes</taxon>
        <taxon>Eurotiomycetidae</taxon>
        <taxon>Eurotiales</taxon>
        <taxon>Trichocomaceae</taxon>
        <taxon>Talaromyces</taxon>
        <taxon>Talaromyces sect. Bacilispori</taxon>
    </lineage>
</organism>
<dbReference type="Proteomes" id="UP001201262">
    <property type="component" value="Unassembled WGS sequence"/>
</dbReference>
<dbReference type="EMBL" id="JAJTJA010000002">
    <property type="protein sequence ID" value="KAH8703273.1"/>
    <property type="molecule type" value="Genomic_DNA"/>
</dbReference>